<evidence type="ECO:0000259" key="14">
    <source>
        <dbReference type="Pfam" id="PF02882"/>
    </source>
</evidence>
<evidence type="ECO:0000259" key="13">
    <source>
        <dbReference type="Pfam" id="PF00763"/>
    </source>
</evidence>
<protein>
    <recommendedName>
        <fullName evidence="5">C-1-tetrahydrofolate synthase, cytoplasmic</fullName>
        <ecNumber evidence="4">1.5.1.5</ecNumber>
        <ecNumber evidence="3">3.5.4.9</ecNumber>
    </recommendedName>
</protein>
<evidence type="ECO:0000256" key="4">
    <source>
        <dbReference type="ARBA" id="ARBA00012859"/>
    </source>
</evidence>
<dbReference type="Proteomes" id="UP001175271">
    <property type="component" value="Unassembled WGS sequence"/>
</dbReference>
<sequence length="409" mass="44793">MGEDWKGRAALFCSEVAGIRRQAVPKEWGVRTASVKLNAAHPLICDVHQKQAIRVVRRRRRVLGLLLSVPMCRDFSRARSIAHDFAVHFAIDIRTRASPSYGVSLSFAREHSVEARTICGRRISEHILDSVRHGFREAFDKRPNFSANLTILQVGNGSASDVYSRSKCRAAAKVGVRAKLVKLGTEATQQEIEAELQRLNDDSDVDGIILQLPLDCVNPVDVNAVTNRIDPEKDVDGLTRKSVGRLMRGELDPSLVPGTASACVELAKSVCGKEGLQGKHVVVVGRSRIVGSPTAALFLWHDATTTICHLKTQNLKDLCRLADVLVVGVGRPNFVRGKWVKPGAIVIDCGVNVEATERRRGKLVGDVHFEEAKHVAGHITPVPGGVGPVTVAVLIRNTFLRALLRRPKW</sequence>
<evidence type="ECO:0000256" key="5">
    <source>
        <dbReference type="ARBA" id="ARBA00017592"/>
    </source>
</evidence>
<evidence type="ECO:0000256" key="6">
    <source>
        <dbReference type="ARBA" id="ARBA00022563"/>
    </source>
</evidence>
<feature type="domain" description="Tetrahydrofolate dehydrogenase/cyclohydrolase catalytic" evidence="13">
    <location>
        <begin position="119"/>
        <end position="236"/>
    </location>
</feature>
<feature type="domain" description="Tetrahydrofolate dehydrogenase/cyclohydrolase NAD(P)-binding" evidence="14">
    <location>
        <begin position="257"/>
        <end position="401"/>
    </location>
</feature>
<name>A0AA39HTH4_9BILA</name>
<dbReference type="GO" id="GO:0035999">
    <property type="term" value="P:tetrahydrofolate interconversion"/>
    <property type="evidence" value="ECO:0007669"/>
    <property type="project" value="TreeGrafter"/>
</dbReference>
<evidence type="ECO:0000256" key="12">
    <source>
        <dbReference type="ARBA" id="ARBA00049033"/>
    </source>
</evidence>
<dbReference type="EC" id="1.5.1.5" evidence="4"/>
<reference evidence="15" key="1">
    <citation type="submission" date="2023-06" db="EMBL/GenBank/DDBJ databases">
        <title>Genomic analysis of the entomopathogenic nematode Steinernema hermaphroditum.</title>
        <authorList>
            <person name="Schwarz E.M."/>
            <person name="Heppert J.K."/>
            <person name="Baniya A."/>
            <person name="Schwartz H.T."/>
            <person name="Tan C.-H."/>
            <person name="Antoshechkin I."/>
            <person name="Sternberg P.W."/>
            <person name="Goodrich-Blair H."/>
            <person name="Dillman A.R."/>
        </authorList>
    </citation>
    <scope>NUCLEOTIDE SEQUENCE</scope>
    <source>
        <strain evidence="15">PS9179</strain>
        <tissue evidence="15">Whole animal</tissue>
    </source>
</reference>
<dbReference type="PANTHER" id="PTHR48099">
    <property type="entry name" value="C-1-TETRAHYDROFOLATE SYNTHASE, CYTOPLASMIC-RELATED"/>
    <property type="match status" value="1"/>
</dbReference>
<evidence type="ECO:0000313" key="15">
    <source>
        <dbReference type="EMBL" id="KAK0411041.1"/>
    </source>
</evidence>
<dbReference type="CDD" id="cd01080">
    <property type="entry name" value="NAD_bind_m-THF_DH_Cyclohyd"/>
    <property type="match status" value="1"/>
</dbReference>
<dbReference type="EMBL" id="JAUCMV010000003">
    <property type="protein sequence ID" value="KAK0411041.1"/>
    <property type="molecule type" value="Genomic_DNA"/>
</dbReference>
<evidence type="ECO:0000256" key="8">
    <source>
        <dbReference type="ARBA" id="ARBA00022857"/>
    </source>
</evidence>
<organism evidence="15 16">
    <name type="scientific">Steinernema hermaphroditum</name>
    <dbReference type="NCBI Taxonomy" id="289476"/>
    <lineage>
        <taxon>Eukaryota</taxon>
        <taxon>Metazoa</taxon>
        <taxon>Ecdysozoa</taxon>
        <taxon>Nematoda</taxon>
        <taxon>Chromadorea</taxon>
        <taxon>Rhabditida</taxon>
        <taxon>Tylenchina</taxon>
        <taxon>Panagrolaimomorpha</taxon>
        <taxon>Strongyloidoidea</taxon>
        <taxon>Steinernematidae</taxon>
        <taxon>Steinernema</taxon>
    </lineage>
</organism>
<dbReference type="FunFam" id="3.40.50.10860:FF:000005">
    <property type="entry name" value="C-1-tetrahydrofolate synthase, cytoplasmic, putative"/>
    <property type="match status" value="1"/>
</dbReference>
<keyword evidence="10" id="KW-0511">Multifunctional enzyme</keyword>
<dbReference type="GO" id="GO:0004488">
    <property type="term" value="F:methylenetetrahydrofolate dehydrogenase (NADP+) activity"/>
    <property type="evidence" value="ECO:0007669"/>
    <property type="project" value="UniProtKB-EC"/>
</dbReference>
<evidence type="ECO:0000256" key="2">
    <source>
        <dbReference type="ARBA" id="ARBA00011738"/>
    </source>
</evidence>
<evidence type="ECO:0000256" key="11">
    <source>
        <dbReference type="ARBA" id="ARBA00036357"/>
    </source>
</evidence>
<evidence type="ECO:0000313" key="16">
    <source>
        <dbReference type="Proteomes" id="UP001175271"/>
    </source>
</evidence>
<keyword evidence="8" id="KW-0521">NADP</keyword>
<dbReference type="HAMAP" id="MF_01576">
    <property type="entry name" value="THF_DHG_CYH"/>
    <property type="match status" value="1"/>
</dbReference>
<dbReference type="Gene3D" id="3.40.50.720">
    <property type="entry name" value="NAD(P)-binding Rossmann-like Domain"/>
    <property type="match status" value="1"/>
</dbReference>
<dbReference type="FunFam" id="3.40.50.720:FF:000006">
    <property type="entry name" value="Bifunctional protein FolD"/>
    <property type="match status" value="1"/>
</dbReference>
<keyword evidence="7" id="KW-0378">Hydrolase</keyword>
<dbReference type="EC" id="3.5.4.9" evidence="3"/>
<evidence type="ECO:0000256" key="1">
    <source>
        <dbReference type="ARBA" id="ARBA00004777"/>
    </source>
</evidence>
<accession>A0AA39HTH4</accession>
<keyword evidence="6" id="KW-0554">One-carbon metabolism</keyword>
<dbReference type="AlphaFoldDB" id="A0AA39HTH4"/>
<comment type="catalytic activity">
    <reaction evidence="11">
        <text>(6R)-5,10-methenyltetrahydrofolate + H2O = (6R)-10-formyltetrahydrofolate + H(+)</text>
        <dbReference type="Rhea" id="RHEA:23700"/>
        <dbReference type="ChEBI" id="CHEBI:15377"/>
        <dbReference type="ChEBI" id="CHEBI:15378"/>
        <dbReference type="ChEBI" id="CHEBI:57455"/>
        <dbReference type="ChEBI" id="CHEBI:195366"/>
        <dbReference type="EC" id="3.5.4.9"/>
    </reaction>
</comment>
<dbReference type="InterPro" id="IPR020630">
    <property type="entry name" value="THF_DH/CycHdrlase_cat_dom"/>
</dbReference>
<dbReference type="GO" id="GO:0004477">
    <property type="term" value="F:methenyltetrahydrofolate cyclohydrolase activity"/>
    <property type="evidence" value="ECO:0007669"/>
    <property type="project" value="UniProtKB-EC"/>
</dbReference>
<evidence type="ECO:0000256" key="7">
    <source>
        <dbReference type="ARBA" id="ARBA00022801"/>
    </source>
</evidence>
<evidence type="ECO:0000256" key="3">
    <source>
        <dbReference type="ARBA" id="ARBA00012776"/>
    </source>
</evidence>
<comment type="catalytic activity">
    <reaction evidence="12">
        <text>(6S)-5,6,7,8-tetrahydrofolate + formate + ATP = (6R)-10-formyltetrahydrofolate + ADP + phosphate</text>
        <dbReference type="Rhea" id="RHEA:20221"/>
        <dbReference type="ChEBI" id="CHEBI:15740"/>
        <dbReference type="ChEBI" id="CHEBI:30616"/>
        <dbReference type="ChEBI" id="CHEBI:43474"/>
        <dbReference type="ChEBI" id="CHEBI:57453"/>
        <dbReference type="ChEBI" id="CHEBI:195366"/>
        <dbReference type="ChEBI" id="CHEBI:456216"/>
        <dbReference type="EC" id="6.3.4.3"/>
    </reaction>
</comment>
<dbReference type="SUPFAM" id="SSF51735">
    <property type="entry name" value="NAD(P)-binding Rossmann-fold domains"/>
    <property type="match status" value="1"/>
</dbReference>
<dbReference type="GO" id="GO:0005829">
    <property type="term" value="C:cytosol"/>
    <property type="evidence" value="ECO:0007669"/>
    <property type="project" value="TreeGrafter"/>
</dbReference>
<dbReference type="InterPro" id="IPR036291">
    <property type="entry name" value="NAD(P)-bd_dom_sf"/>
</dbReference>
<proteinExistence type="inferred from homology"/>
<keyword evidence="16" id="KW-1185">Reference proteome</keyword>
<comment type="subunit">
    <text evidence="2">Homodimer.</text>
</comment>
<evidence type="ECO:0000256" key="9">
    <source>
        <dbReference type="ARBA" id="ARBA00023002"/>
    </source>
</evidence>
<dbReference type="Gene3D" id="3.40.50.10860">
    <property type="entry name" value="Leucine Dehydrogenase, chain A, domain 1"/>
    <property type="match status" value="1"/>
</dbReference>
<dbReference type="InterPro" id="IPR000672">
    <property type="entry name" value="THF_DH/CycHdrlase"/>
</dbReference>
<dbReference type="Pfam" id="PF02882">
    <property type="entry name" value="THF_DHG_CYH_C"/>
    <property type="match status" value="1"/>
</dbReference>
<dbReference type="PANTHER" id="PTHR48099:SF5">
    <property type="entry name" value="C-1-TETRAHYDROFOLATE SYNTHASE, CYTOPLASMIC"/>
    <property type="match status" value="1"/>
</dbReference>
<dbReference type="InterPro" id="IPR020631">
    <property type="entry name" value="THF_DH/CycHdrlase_NAD-bd_dom"/>
</dbReference>
<dbReference type="GO" id="GO:0004329">
    <property type="term" value="F:formate-tetrahydrofolate ligase activity"/>
    <property type="evidence" value="ECO:0007669"/>
    <property type="project" value="UniProtKB-EC"/>
</dbReference>
<dbReference type="InterPro" id="IPR046346">
    <property type="entry name" value="Aminoacid_DH-like_N_sf"/>
</dbReference>
<evidence type="ECO:0000256" key="10">
    <source>
        <dbReference type="ARBA" id="ARBA00023268"/>
    </source>
</evidence>
<keyword evidence="9" id="KW-0560">Oxidoreductase</keyword>
<dbReference type="PRINTS" id="PR00085">
    <property type="entry name" value="THFDHDRGNASE"/>
</dbReference>
<comment type="caution">
    <text evidence="15">The sequence shown here is derived from an EMBL/GenBank/DDBJ whole genome shotgun (WGS) entry which is preliminary data.</text>
</comment>
<gene>
    <name evidence="15" type="ORF">QR680_005448</name>
</gene>
<comment type="pathway">
    <text evidence="1">One-carbon metabolism; tetrahydrofolate interconversion.</text>
</comment>
<dbReference type="SUPFAM" id="SSF53223">
    <property type="entry name" value="Aminoacid dehydrogenase-like, N-terminal domain"/>
    <property type="match status" value="1"/>
</dbReference>
<dbReference type="Pfam" id="PF00763">
    <property type="entry name" value="THF_DHG_CYH"/>
    <property type="match status" value="1"/>
</dbReference>